<protein>
    <submittedName>
        <fullName evidence="1">Uncharacterized protein</fullName>
    </submittedName>
</protein>
<proteinExistence type="predicted"/>
<keyword evidence="2" id="KW-1185">Reference proteome</keyword>
<evidence type="ECO:0000313" key="2">
    <source>
        <dbReference type="Proteomes" id="UP000829354"/>
    </source>
</evidence>
<name>A0AAE9FLI8_CAEBR</name>
<evidence type="ECO:0000313" key="1">
    <source>
        <dbReference type="EMBL" id="UMM43942.1"/>
    </source>
</evidence>
<organism evidence="1 2">
    <name type="scientific">Caenorhabditis briggsae</name>
    <dbReference type="NCBI Taxonomy" id="6238"/>
    <lineage>
        <taxon>Eukaryota</taxon>
        <taxon>Metazoa</taxon>
        <taxon>Ecdysozoa</taxon>
        <taxon>Nematoda</taxon>
        <taxon>Chromadorea</taxon>
        <taxon>Rhabditida</taxon>
        <taxon>Rhabditina</taxon>
        <taxon>Rhabditomorpha</taxon>
        <taxon>Rhabditoidea</taxon>
        <taxon>Rhabditidae</taxon>
        <taxon>Peloderinae</taxon>
        <taxon>Caenorhabditis</taxon>
    </lineage>
</organism>
<accession>A0AAE9FLI8</accession>
<dbReference type="Proteomes" id="UP000829354">
    <property type="component" value="Chromosome X"/>
</dbReference>
<dbReference type="EMBL" id="CP092625">
    <property type="protein sequence ID" value="UMM43942.1"/>
    <property type="molecule type" value="Genomic_DNA"/>
</dbReference>
<gene>
    <name evidence="1" type="ORF">L5515_019237</name>
</gene>
<dbReference type="AlphaFoldDB" id="A0AAE9FLI8"/>
<reference evidence="1 2" key="1">
    <citation type="submission" date="2022-04" db="EMBL/GenBank/DDBJ databases">
        <title>Chromosome-level reference genomes for two strains of Caenorhabditis briggsae: an improved platform for comparative genomics.</title>
        <authorList>
            <person name="Stevens L."/>
            <person name="Andersen E."/>
        </authorList>
    </citation>
    <scope>NUCLEOTIDE SEQUENCE [LARGE SCALE GENOMIC DNA]</scope>
    <source>
        <strain evidence="1">VX34</strain>
        <tissue evidence="1">Whole-organism</tissue>
    </source>
</reference>
<sequence>MLKEVLQLESWPEIYRSWMFCWKLSNGTWEVLTWTALRNQYLRMMKIEDTPFGQKKFEALRKMVKMEHEEQFAKGWITVKTLKEQKELGEPAKKRFKEAQIMSILEKFSKRSP</sequence>